<organism evidence="1 2">
    <name type="scientific">Tachysurus vachellii</name>
    <name type="common">Darkbarbel catfish</name>
    <name type="synonym">Pelteobagrus vachellii</name>
    <dbReference type="NCBI Taxonomy" id="175792"/>
    <lineage>
        <taxon>Eukaryota</taxon>
        <taxon>Metazoa</taxon>
        <taxon>Chordata</taxon>
        <taxon>Craniata</taxon>
        <taxon>Vertebrata</taxon>
        <taxon>Euteleostomi</taxon>
        <taxon>Actinopterygii</taxon>
        <taxon>Neopterygii</taxon>
        <taxon>Teleostei</taxon>
        <taxon>Ostariophysi</taxon>
        <taxon>Siluriformes</taxon>
        <taxon>Bagridae</taxon>
        <taxon>Tachysurus</taxon>
    </lineage>
</organism>
<sequence>MAEPNTLNELRDLMQIGFGRRFPRHGLKLLYWFANNCVDFDDNNMMRWKNDRARGRFGFHLFINRTEDNDERLLPVLNHGYNYYEVGNLCRPGAEYLPYYVWAEFNDDLDGDQSNMERIIFSVVDERIDRVYVTEHINESNFNREATFEISSGLIAIIKELTLEEFLEQIDD</sequence>
<dbReference type="PANTHER" id="PTHR38706:SF2">
    <property type="match status" value="1"/>
</dbReference>
<proteinExistence type="predicted"/>
<gene>
    <name evidence="1" type="ORF">Q7C36_007453</name>
</gene>
<accession>A0AA88N8K8</accession>
<dbReference type="EMBL" id="JAVHJS010000007">
    <property type="protein sequence ID" value="KAK2852252.1"/>
    <property type="molecule type" value="Genomic_DNA"/>
</dbReference>
<name>A0AA88N8K8_TACVA</name>
<dbReference type="AlphaFoldDB" id="A0AA88N8K8"/>
<dbReference type="Proteomes" id="UP001187315">
    <property type="component" value="Unassembled WGS sequence"/>
</dbReference>
<evidence type="ECO:0000313" key="1">
    <source>
        <dbReference type="EMBL" id="KAK2852252.1"/>
    </source>
</evidence>
<dbReference type="PANTHER" id="PTHR38706">
    <property type="entry name" value="SI:CH211-198C19.1-RELATED"/>
    <property type="match status" value="1"/>
</dbReference>
<keyword evidence="2" id="KW-1185">Reference proteome</keyword>
<evidence type="ECO:0000313" key="2">
    <source>
        <dbReference type="Proteomes" id="UP001187315"/>
    </source>
</evidence>
<protein>
    <submittedName>
        <fullName evidence="1">Uncharacterized protein</fullName>
    </submittedName>
</protein>
<comment type="caution">
    <text evidence="1">The sequence shown here is derived from an EMBL/GenBank/DDBJ whole genome shotgun (WGS) entry which is preliminary data.</text>
</comment>
<reference evidence="1" key="1">
    <citation type="submission" date="2023-08" db="EMBL/GenBank/DDBJ databases">
        <title>Pelteobagrus vachellii genome.</title>
        <authorList>
            <person name="Liu H."/>
        </authorList>
    </citation>
    <scope>NUCLEOTIDE SEQUENCE</scope>
    <source>
        <strain evidence="1">PRFRI_2022a</strain>
        <tissue evidence="1">Muscle</tissue>
    </source>
</reference>